<evidence type="ECO:0000313" key="7">
    <source>
        <dbReference type="Proteomes" id="UP000271889"/>
    </source>
</evidence>
<evidence type="ECO:0000256" key="5">
    <source>
        <dbReference type="ARBA" id="ARBA00023224"/>
    </source>
</evidence>
<evidence type="ECO:0000256" key="2">
    <source>
        <dbReference type="ARBA" id="ARBA00022475"/>
    </source>
</evidence>
<dbReference type="Gene3D" id="3.80.10.10">
    <property type="entry name" value="Ribonuclease Inhibitor"/>
    <property type="match status" value="1"/>
</dbReference>
<proteinExistence type="predicted"/>
<dbReference type="GO" id="GO:0009755">
    <property type="term" value="P:hormone-mediated signaling pathway"/>
    <property type="evidence" value="ECO:0007669"/>
    <property type="project" value="TreeGrafter"/>
</dbReference>
<dbReference type="EMBL" id="UYRV01123968">
    <property type="protein sequence ID" value="VDN34108.1"/>
    <property type="molecule type" value="Genomic_DNA"/>
</dbReference>
<accession>A0A3P7NEQ5</accession>
<evidence type="ECO:0000256" key="4">
    <source>
        <dbReference type="ARBA" id="ARBA00023170"/>
    </source>
</evidence>
<sequence>MSSLHTFQIQYIGDGRVRSVRARSLRLNNNKIKEIAGYAFTGSNFFKLDLSDTSISQLPIIGLKNLKTLALRNVPTLKKLPPVLSFTQLETAHFTYPHHCCLFKYVDDVVEGEGGLYKQNAKEIHHRICKQREARRSRRQVSVRQFLFCVSISPKRVDNFKN</sequence>
<keyword evidence="5" id="KW-0807">Transducer</keyword>
<keyword evidence="2" id="KW-1003">Cell membrane</keyword>
<reference evidence="6 7" key="1">
    <citation type="submission" date="2018-11" db="EMBL/GenBank/DDBJ databases">
        <authorList>
            <consortium name="Pathogen Informatics"/>
        </authorList>
    </citation>
    <scope>NUCLEOTIDE SEQUENCE [LARGE SCALE GENOMIC DNA]</scope>
</reference>
<evidence type="ECO:0000256" key="3">
    <source>
        <dbReference type="ARBA" id="ARBA00023040"/>
    </source>
</evidence>
<name>A0A3P7NEQ5_CYLGO</name>
<comment type="subcellular location">
    <subcellularLocation>
        <location evidence="1">Cell membrane</location>
        <topology evidence="1">Multi-pass membrane protein</topology>
    </subcellularLocation>
</comment>
<keyword evidence="3" id="KW-0297">G-protein coupled receptor</keyword>
<dbReference type="GO" id="GO:0005886">
    <property type="term" value="C:plasma membrane"/>
    <property type="evidence" value="ECO:0007669"/>
    <property type="project" value="UniProtKB-SubCell"/>
</dbReference>
<dbReference type="Proteomes" id="UP000271889">
    <property type="component" value="Unassembled WGS sequence"/>
</dbReference>
<keyword evidence="2" id="KW-0472">Membrane</keyword>
<dbReference type="GO" id="GO:0007189">
    <property type="term" value="P:adenylate cyclase-activating G protein-coupled receptor signaling pathway"/>
    <property type="evidence" value="ECO:0007669"/>
    <property type="project" value="TreeGrafter"/>
</dbReference>
<dbReference type="AlphaFoldDB" id="A0A3P7NEQ5"/>
<gene>
    <name evidence="6" type="ORF">CGOC_LOCUS12540</name>
</gene>
<organism evidence="6 7">
    <name type="scientific">Cylicostephanus goldi</name>
    <name type="common">Nematode worm</name>
    <dbReference type="NCBI Taxonomy" id="71465"/>
    <lineage>
        <taxon>Eukaryota</taxon>
        <taxon>Metazoa</taxon>
        <taxon>Ecdysozoa</taxon>
        <taxon>Nematoda</taxon>
        <taxon>Chromadorea</taxon>
        <taxon>Rhabditida</taxon>
        <taxon>Rhabditina</taxon>
        <taxon>Rhabditomorpha</taxon>
        <taxon>Strongyloidea</taxon>
        <taxon>Strongylidae</taxon>
        <taxon>Cylicostephanus</taxon>
    </lineage>
</organism>
<dbReference type="PANTHER" id="PTHR24372:SF74">
    <property type="entry name" value="LP13728P"/>
    <property type="match status" value="1"/>
</dbReference>
<dbReference type="SUPFAM" id="SSF52058">
    <property type="entry name" value="L domain-like"/>
    <property type="match status" value="1"/>
</dbReference>
<evidence type="ECO:0000256" key="1">
    <source>
        <dbReference type="ARBA" id="ARBA00004651"/>
    </source>
</evidence>
<keyword evidence="7" id="KW-1185">Reference proteome</keyword>
<keyword evidence="4" id="KW-0675">Receptor</keyword>
<dbReference type="InterPro" id="IPR032675">
    <property type="entry name" value="LRR_dom_sf"/>
</dbReference>
<dbReference type="OrthoDB" id="5858779at2759"/>
<dbReference type="GO" id="GO:0008528">
    <property type="term" value="F:G protein-coupled peptide receptor activity"/>
    <property type="evidence" value="ECO:0007669"/>
    <property type="project" value="TreeGrafter"/>
</dbReference>
<dbReference type="PANTHER" id="PTHR24372">
    <property type="entry name" value="GLYCOPROTEIN HORMONE RECEPTOR"/>
    <property type="match status" value="1"/>
</dbReference>
<protein>
    <submittedName>
        <fullName evidence="6">Uncharacterized protein</fullName>
    </submittedName>
</protein>
<evidence type="ECO:0000313" key="6">
    <source>
        <dbReference type="EMBL" id="VDN34108.1"/>
    </source>
</evidence>